<evidence type="ECO:0000313" key="1">
    <source>
        <dbReference type="EMBL" id="JAE23324.1"/>
    </source>
</evidence>
<name>A0A0A9GIS6_ARUDO</name>
<reference evidence="1" key="1">
    <citation type="submission" date="2014-09" db="EMBL/GenBank/DDBJ databases">
        <authorList>
            <person name="Magalhaes I.L.F."/>
            <person name="Oliveira U."/>
            <person name="Santos F.R."/>
            <person name="Vidigal T.H.D.A."/>
            <person name="Brescovit A.D."/>
            <person name="Santos A.J."/>
        </authorList>
    </citation>
    <scope>NUCLEOTIDE SEQUENCE</scope>
    <source>
        <tissue evidence="1">Shoot tissue taken approximately 20 cm above the soil surface</tissue>
    </source>
</reference>
<dbReference type="EMBL" id="GBRH01174572">
    <property type="protein sequence ID" value="JAE23324.1"/>
    <property type="molecule type" value="Transcribed_RNA"/>
</dbReference>
<organism evidence="1">
    <name type="scientific">Arundo donax</name>
    <name type="common">Giant reed</name>
    <name type="synonym">Donax arundinaceus</name>
    <dbReference type="NCBI Taxonomy" id="35708"/>
    <lineage>
        <taxon>Eukaryota</taxon>
        <taxon>Viridiplantae</taxon>
        <taxon>Streptophyta</taxon>
        <taxon>Embryophyta</taxon>
        <taxon>Tracheophyta</taxon>
        <taxon>Spermatophyta</taxon>
        <taxon>Magnoliopsida</taxon>
        <taxon>Liliopsida</taxon>
        <taxon>Poales</taxon>
        <taxon>Poaceae</taxon>
        <taxon>PACMAD clade</taxon>
        <taxon>Arundinoideae</taxon>
        <taxon>Arundineae</taxon>
        <taxon>Arundo</taxon>
    </lineage>
</organism>
<sequence>MPARDGRSRRRADGFTSGDSLLLSGLVRV</sequence>
<reference evidence="1" key="2">
    <citation type="journal article" date="2015" name="Data Brief">
        <title>Shoot transcriptome of the giant reed, Arundo donax.</title>
        <authorList>
            <person name="Barrero R.A."/>
            <person name="Guerrero F.D."/>
            <person name="Moolhuijzen P."/>
            <person name="Goolsby J.A."/>
            <person name="Tidwell J."/>
            <person name="Bellgard S.E."/>
            <person name="Bellgard M.I."/>
        </authorList>
    </citation>
    <scope>NUCLEOTIDE SEQUENCE</scope>
    <source>
        <tissue evidence="1">Shoot tissue taken approximately 20 cm above the soil surface</tissue>
    </source>
</reference>
<accession>A0A0A9GIS6</accession>
<proteinExistence type="predicted"/>
<protein>
    <submittedName>
        <fullName evidence="1">Uncharacterized protein</fullName>
    </submittedName>
</protein>
<dbReference type="AlphaFoldDB" id="A0A0A9GIS6"/>